<evidence type="ECO:0000256" key="9">
    <source>
        <dbReference type="ARBA" id="ARBA00023012"/>
    </source>
</evidence>
<dbReference type="Gene3D" id="3.30.565.10">
    <property type="entry name" value="Histidine kinase-like ATPase, C-terminal domain"/>
    <property type="match status" value="1"/>
</dbReference>
<keyword evidence="8 11" id="KW-1133">Transmembrane helix</keyword>
<dbReference type="SMART" id="SM00388">
    <property type="entry name" value="HisKA"/>
    <property type="match status" value="1"/>
</dbReference>
<evidence type="ECO:0000256" key="8">
    <source>
        <dbReference type="ARBA" id="ARBA00022989"/>
    </source>
</evidence>
<dbReference type="InterPro" id="IPR036890">
    <property type="entry name" value="HATPase_C_sf"/>
</dbReference>
<dbReference type="Pfam" id="PF00512">
    <property type="entry name" value="HisKA"/>
    <property type="match status" value="1"/>
</dbReference>
<evidence type="ECO:0000259" key="12">
    <source>
        <dbReference type="PROSITE" id="PS50109"/>
    </source>
</evidence>
<sequence>MAVETAPQQGGSPESPADRPAGDGGSGGAPAPAGRPGWTTRRWLRVGVCSTLAVLAVLGAVGAWALARTASISDHLVGVRSPALVEAVRLENSLVNQETGVRGYGLTGRREFLEPYTQGVADERAAVARLRRLVGDEPAARADLDRVLDRAEAWQARVARPVVAAQGAEAGRVLEGAGGGKGPFDAVRTSLQEQQRHLTEERAGTSDDLADTRRLRNGVFTAIAAVILLVAALIFEGLRRGVTTPLERLGADARLVAQGHFTRPIAATGPADLRRLAGDVEAMRQRMVGQLEFSEKARTLLDEQAAELRRSNAELEQFAYVASHDLQEPLRKVASFCQLLQRRYGDGLDERAHQYIGFAVDGANRMQVLINDLLAFSRVGRVHNDHDTVDLEAVLEATLDTLSVPVEESGAEITHDPLPTVVGDRTQLGMLWQNLVSNAVKFRAPDRRPAVHVSAERDGDVWRFAVTDNGIGIGPEYTEKVFALFQRLHTREAYPGTGIGLAMCRKIVEFHGGTIAVDPEHEGGARVVFTLPATGADDSRTTVSAGTGRPAS</sequence>
<dbReference type="PANTHER" id="PTHR43304">
    <property type="entry name" value="PHYTOCHROME-LIKE PROTEIN CPH1"/>
    <property type="match status" value="1"/>
</dbReference>
<dbReference type="SUPFAM" id="SSF47384">
    <property type="entry name" value="Homodimeric domain of signal transducing histidine kinase"/>
    <property type="match status" value="1"/>
</dbReference>
<evidence type="ECO:0000256" key="5">
    <source>
        <dbReference type="ARBA" id="ARBA00022679"/>
    </source>
</evidence>
<dbReference type="eggNOG" id="COG4251">
    <property type="taxonomic scope" value="Bacteria"/>
</dbReference>
<dbReference type="GO" id="GO:0005886">
    <property type="term" value="C:plasma membrane"/>
    <property type="evidence" value="ECO:0007669"/>
    <property type="project" value="UniProtKB-SubCell"/>
</dbReference>
<dbReference type="PROSITE" id="PS50109">
    <property type="entry name" value="HIS_KIN"/>
    <property type="match status" value="1"/>
</dbReference>
<comment type="catalytic activity">
    <reaction evidence="1">
        <text>ATP + protein L-histidine = ADP + protein N-phospho-L-histidine.</text>
        <dbReference type="EC" id="2.7.13.3"/>
    </reaction>
</comment>
<dbReference type="GO" id="GO:0000155">
    <property type="term" value="F:phosphorelay sensor kinase activity"/>
    <property type="evidence" value="ECO:0007669"/>
    <property type="project" value="InterPro"/>
</dbReference>
<evidence type="ECO:0000256" key="3">
    <source>
        <dbReference type="ARBA" id="ARBA00012438"/>
    </source>
</evidence>
<dbReference type="CDD" id="cd19410">
    <property type="entry name" value="HK9-like_sensor"/>
    <property type="match status" value="1"/>
</dbReference>
<evidence type="ECO:0000256" key="2">
    <source>
        <dbReference type="ARBA" id="ARBA00004236"/>
    </source>
</evidence>
<organism evidence="14 15">
    <name type="scientific">Streptomyces mobaraensis (strain ATCC 29032 / DSM 40847 / JCM 4168 / NBRC 13819 / NCIMB 11159 / IPCR 16-22)</name>
    <dbReference type="NCBI Taxonomy" id="1223523"/>
    <lineage>
        <taxon>Bacteria</taxon>
        <taxon>Bacillati</taxon>
        <taxon>Actinomycetota</taxon>
        <taxon>Actinomycetes</taxon>
        <taxon>Kitasatosporales</taxon>
        <taxon>Streptomycetaceae</taxon>
        <taxon>Streptomyces</taxon>
    </lineage>
</organism>
<accession>M3B5N0</accession>
<evidence type="ECO:0000256" key="4">
    <source>
        <dbReference type="ARBA" id="ARBA00022553"/>
    </source>
</evidence>
<dbReference type="InterPro" id="IPR007891">
    <property type="entry name" value="CHASE3"/>
</dbReference>
<dbReference type="FunFam" id="3.30.565.10:FF:000006">
    <property type="entry name" value="Sensor histidine kinase WalK"/>
    <property type="match status" value="1"/>
</dbReference>
<dbReference type="Gene3D" id="1.10.287.130">
    <property type="match status" value="1"/>
</dbReference>
<dbReference type="EMBL" id="AORZ01000013">
    <property type="protein sequence ID" value="EMF01303.1"/>
    <property type="molecule type" value="Genomic_DNA"/>
</dbReference>
<dbReference type="InterPro" id="IPR004358">
    <property type="entry name" value="Sig_transdc_His_kin-like_C"/>
</dbReference>
<dbReference type="SMART" id="SM00304">
    <property type="entry name" value="HAMP"/>
    <property type="match status" value="1"/>
</dbReference>
<dbReference type="PANTHER" id="PTHR43304:SF1">
    <property type="entry name" value="PAC DOMAIN-CONTAINING PROTEIN"/>
    <property type="match status" value="1"/>
</dbReference>
<dbReference type="STRING" id="1223523.H340_06861"/>
<dbReference type="Pfam" id="PF02518">
    <property type="entry name" value="HATPase_c"/>
    <property type="match status" value="1"/>
</dbReference>
<dbReference type="Pfam" id="PF00672">
    <property type="entry name" value="HAMP"/>
    <property type="match status" value="1"/>
</dbReference>
<protein>
    <recommendedName>
        <fullName evidence="3">histidine kinase</fullName>
        <ecNumber evidence="3">2.7.13.3</ecNumber>
    </recommendedName>
</protein>
<evidence type="ECO:0000313" key="15">
    <source>
        <dbReference type="Proteomes" id="UP000011740"/>
    </source>
</evidence>
<keyword evidence="6 11" id="KW-0812">Transmembrane</keyword>
<evidence type="ECO:0000256" key="1">
    <source>
        <dbReference type="ARBA" id="ARBA00000085"/>
    </source>
</evidence>
<reference evidence="14 15" key="1">
    <citation type="journal article" date="2013" name="Genome Announc.">
        <title>Whole-Genome Shotgun Assembly and Analysis of the Genome of Streptomyces mobaraensis DSM 40847, a Strain for Industrial Production of Microbial Transglutaminase.</title>
        <authorList>
            <person name="Yang H."/>
            <person name="He T."/>
            <person name="Wu W."/>
            <person name="Zhu W."/>
            <person name="Lu B."/>
            <person name="Sun W."/>
        </authorList>
    </citation>
    <scope>NUCLEOTIDE SEQUENCE [LARGE SCALE GENOMIC DNA]</scope>
    <source>
        <strain evidence="14 15">DSM 40847</strain>
    </source>
</reference>
<feature type="domain" description="Histidine kinase" evidence="12">
    <location>
        <begin position="321"/>
        <end position="535"/>
    </location>
</feature>
<keyword evidence="9" id="KW-0902">Two-component regulatory system</keyword>
<feature type="domain" description="HAMP" evidence="13">
    <location>
        <begin position="240"/>
        <end position="292"/>
    </location>
</feature>
<evidence type="ECO:0000313" key="14">
    <source>
        <dbReference type="EMBL" id="EMF01303.1"/>
    </source>
</evidence>
<dbReference type="SUPFAM" id="SSF55874">
    <property type="entry name" value="ATPase domain of HSP90 chaperone/DNA topoisomerase II/histidine kinase"/>
    <property type="match status" value="1"/>
</dbReference>
<dbReference type="InterPro" id="IPR003594">
    <property type="entry name" value="HATPase_dom"/>
</dbReference>
<keyword evidence="4" id="KW-0597">Phosphoprotein</keyword>
<gene>
    <name evidence="14" type="ORF">H340_06861</name>
</gene>
<proteinExistence type="predicted"/>
<evidence type="ECO:0000256" key="6">
    <source>
        <dbReference type="ARBA" id="ARBA00022692"/>
    </source>
</evidence>
<keyword evidence="7 14" id="KW-0418">Kinase</keyword>
<dbReference type="InterPro" id="IPR003660">
    <property type="entry name" value="HAMP_dom"/>
</dbReference>
<dbReference type="SMART" id="SM00387">
    <property type="entry name" value="HATPase_c"/>
    <property type="match status" value="1"/>
</dbReference>
<dbReference type="InterPro" id="IPR052162">
    <property type="entry name" value="Sensor_kinase/Photoreceptor"/>
</dbReference>
<evidence type="ECO:0000259" key="13">
    <source>
        <dbReference type="PROSITE" id="PS50885"/>
    </source>
</evidence>
<comment type="subcellular location">
    <subcellularLocation>
        <location evidence="2">Cell membrane</location>
    </subcellularLocation>
</comment>
<dbReference type="PROSITE" id="PS50885">
    <property type="entry name" value="HAMP"/>
    <property type="match status" value="1"/>
</dbReference>
<dbReference type="CDD" id="cd00082">
    <property type="entry name" value="HisKA"/>
    <property type="match status" value="1"/>
</dbReference>
<dbReference type="InterPro" id="IPR036097">
    <property type="entry name" value="HisK_dim/P_sf"/>
</dbReference>
<feature type="transmembrane region" description="Helical" evidence="11">
    <location>
        <begin position="43"/>
        <end position="66"/>
    </location>
</feature>
<dbReference type="eggNOG" id="COG5278">
    <property type="taxonomic scope" value="Bacteria"/>
</dbReference>
<dbReference type="Proteomes" id="UP000011740">
    <property type="component" value="Unassembled WGS sequence"/>
</dbReference>
<feature type="compositionally biased region" description="Polar residues" evidence="10">
    <location>
        <begin position="1"/>
        <end position="12"/>
    </location>
</feature>
<dbReference type="EC" id="2.7.13.3" evidence="3"/>
<evidence type="ECO:0000256" key="11">
    <source>
        <dbReference type="SAM" id="Phobius"/>
    </source>
</evidence>
<dbReference type="AlphaFoldDB" id="M3B5N0"/>
<dbReference type="Gene3D" id="6.10.340.10">
    <property type="match status" value="1"/>
</dbReference>
<dbReference type="Pfam" id="PF05227">
    <property type="entry name" value="CHASE3"/>
    <property type="match status" value="1"/>
</dbReference>
<keyword evidence="5" id="KW-0808">Transferase</keyword>
<name>M3B5N0_STRM1</name>
<dbReference type="PRINTS" id="PR00344">
    <property type="entry name" value="BCTRLSENSOR"/>
</dbReference>
<dbReference type="PATRIC" id="fig|1223523.3.peg.1404"/>
<dbReference type="InterPro" id="IPR003661">
    <property type="entry name" value="HisK_dim/P_dom"/>
</dbReference>
<evidence type="ECO:0000256" key="7">
    <source>
        <dbReference type="ARBA" id="ARBA00022777"/>
    </source>
</evidence>
<evidence type="ECO:0000256" key="10">
    <source>
        <dbReference type="SAM" id="MobiDB-lite"/>
    </source>
</evidence>
<dbReference type="RefSeq" id="WP_004941076.1">
    <property type="nucleotide sequence ID" value="NZ_AORZ01000013.1"/>
</dbReference>
<comment type="caution">
    <text evidence="14">The sequence shown here is derived from an EMBL/GenBank/DDBJ whole genome shotgun (WGS) entry which is preliminary data.</text>
</comment>
<feature type="transmembrane region" description="Helical" evidence="11">
    <location>
        <begin position="219"/>
        <end position="238"/>
    </location>
</feature>
<dbReference type="InterPro" id="IPR005467">
    <property type="entry name" value="His_kinase_dom"/>
</dbReference>
<keyword evidence="11" id="KW-0472">Membrane</keyword>
<feature type="region of interest" description="Disordered" evidence="10">
    <location>
        <begin position="1"/>
        <end position="37"/>
    </location>
</feature>